<organism evidence="2 3">
    <name type="scientific">Eisenbergiella tayi</name>
    <dbReference type="NCBI Taxonomy" id="1432052"/>
    <lineage>
        <taxon>Bacteria</taxon>
        <taxon>Bacillati</taxon>
        <taxon>Bacillota</taxon>
        <taxon>Clostridia</taxon>
        <taxon>Lachnospirales</taxon>
        <taxon>Lachnospiraceae</taxon>
        <taxon>Eisenbergiella</taxon>
    </lineage>
</organism>
<dbReference type="RefSeq" id="WP_069151453.1">
    <property type="nucleotide sequence ID" value="NZ_MCGH01000002.1"/>
</dbReference>
<reference evidence="2 3" key="1">
    <citation type="submission" date="2016-07" db="EMBL/GenBank/DDBJ databases">
        <title>Characterization of isolates of Eisenbergiella tayi derived from blood cultures, using whole genome sequencing.</title>
        <authorList>
            <person name="Burdz T."/>
            <person name="Wiebe D."/>
            <person name="Huynh C."/>
            <person name="Bernard K."/>
        </authorList>
    </citation>
    <scope>NUCLEOTIDE SEQUENCE [LARGE SCALE GENOMIC DNA]</scope>
    <source>
        <strain evidence="2 3">NML 110608</strain>
    </source>
</reference>
<gene>
    <name evidence="2" type="ORF">BEI61_00947</name>
</gene>
<sequence length="237" mass="24823">MNRIKKLLAFCLSLTMICGAALSVNAANSVGLVTVRTDFSEVSVPAAVPVLQYAGSGNSSILNTALPKGTAYKVTFTYGGKGNFIVNFITDERTELLVNSIGSYAGTTLLSDGSDAVPLGIFDIRAEGNWTITVSTVTNLSTNSVTSIGDKVSGVFNLPGTGTTVSINNTGKGNFIVWAHYSDGTSQLLVNNIGAYSGQAVLNNPKKTNCYLEVKSDGQWTVDMGYGGELSLVPDIN</sequence>
<evidence type="ECO:0000313" key="2">
    <source>
        <dbReference type="EMBL" id="ODM05064.1"/>
    </source>
</evidence>
<dbReference type="EMBL" id="MCGH01000002">
    <property type="protein sequence ID" value="ODM05064.1"/>
    <property type="molecule type" value="Genomic_DNA"/>
</dbReference>
<keyword evidence="1" id="KW-0732">Signal</keyword>
<protein>
    <submittedName>
        <fullName evidence="2">Uncharacterized protein</fullName>
    </submittedName>
</protein>
<accession>A0A1E3A8G2</accession>
<evidence type="ECO:0000313" key="3">
    <source>
        <dbReference type="Proteomes" id="UP000094067"/>
    </source>
</evidence>
<dbReference type="Proteomes" id="UP000094067">
    <property type="component" value="Unassembled WGS sequence"/>
</dbReference>
<name>A0A1E3A8G2_9FIRM</name>
<feature type="chain" id="PRO_5009122733" evidence="1">
    <location>
        <begin position="27"/>
        <end position="237"/>
    </location>
</feature>
<dbReference type="AlphaFoldDB" id="A0A1E3A8G2"/>
<proteinExistence type="predicted"/>
<comment type="caution">
    <text evidence="2">The sequence shown here is derived from an EMBL/GenBank/DDBJ whole genome shotgun (WGS) entry which is preliminary data.</text>
</comment>
<evidence type="ECO:0000256" key="1">
    <source>
        <dbReference type="SAM" id="SignalP"/>
    </source>
</evidence>
<feature type="signal peptide" evidence="1">
    <location>
        <begin position="1"/>
        <end position="26"/>
    </location>
</feature>